<evidence type="ECO:0000259" key="2">
    <source>
        <dbReference type="Pfam" id="PF14111"/>
    </source>
</evidence>
<dbReference type="PANTHER" id="PTHR31286">
    <property type="entry name" value="GLYCINE-RICH CELL WALL STRUCTURAL PROTEIN 1.8-LIKE"/>
    <property type="match status" value="1"/>
</dbReference>
<comment type="caution">
    <text evidence="3">The sequence shown here is derived from an EMBL/GenBank/DDBJ whole genome shotgun (WGS) entry which is preliminary data.</text>
</comment>
<feature type="compositionally biased region" description="Basic and acidic residues" evidence="1">
    <location>
        <begin position="358"/>
        <end position="372"/>
    </location>
</feature>
<feature type="region of interest" description="Disordered" evidence="1">
    <location>
        <begin position="514"/>
        <end position="534"/>
    </location>
</feature>
<accession>A0A9W7I8A7</accession>
<dbReference type="PANTHER" id="PTHR31286:SF99">
    <property type="entry name" value="DUF4283 DOMAIN-CONTAINING PROTEIN"/>
    <property type="match status" value="1"/>
</dbReference>
<gene>
    <name evidence="3" type="ORF">HRI_002733000</name>
</gene>
<dbReference type="EMBL" id="BSYR01000024">
    <property type="protein sequence ID" value="GMI90637.1"/>
    <property type="molecule type" value="Genomic_DNA"/>
</dbReference>
<evidence type="ECO:0000256" key="1">
    <source>
        <dbReference type="SAM" id="MobiDB-lite"/>
    </source>
</evidence>
<dbReference type="AlphaFoldDB" id="A0A9W7I8A7"/>
<dbReference type="Pfam" id="PF14111">
    <property type="entry name" value="DUF4283"/>
    <property type="match status" value="1"/>
</dbReference>
<dbReference type="InterPro" id="IPR025558">
    <property type="entry name" value="DUF4283"/>
</dbReference>
<organism evidence="3 4">
    <name type="scientific">Hibiscus trionum</name>
    <name type="common">Flower of an hour</name>
    <dbReference type="NCBI Taxonomy" id="183268"/>
    <lineage>
        <taxon>Eukaryota</taxon>
        <taxon>Viridiplantae</taxon>
        <taxon>Streptophyta</taxon>
        <taxon>Embryophyta</taxon>
        <taxon>Tracheophyta</taxon>
        <taxon>Spermatophyta</taxon>
        <taxon>Magnoliopsida</taxon>
        <taxon>eudicotyledons</taxon>
        <taxon>Gunneridae</taxon>
        <taxon>Pentapetalae</taxon>
        <taxon>rosids</taxon>
        <taxon>malvids</taxon>
        <taxon>Malvales</taxon>
        <taxon>Malvaceae</taxon>
        <taxon>Malvoideae</taxon>
        <taxon>Hibiscus</taxon>
    </lineage>
</organism>
<dbReference type="OrthoDB" id="1495524at2759"/>
<name>A0A9W7I8A7_HIBTR</name>
<dbReference type="InterPro" id="IPR040256">
    <property type="entry name" value="At4g02000-like"/>
</dbReference>
<protein>
    <recommendedName>
        <fullName evidence="2">DUF4283 domain-containing protein</fullName>
    </recommendedName>
</protein>
<keyword evidence="4" id="KW-1185">Reference proteome</keyword>
<evidence type="ECO:0000313" key="4">
    <source>
        <dbReference type="Proteomes" id="UP001165190"/>
    </source>
</evidence>
<dbReference type="Proteomes" id="UP001165190">
    <property type="component" value="Unassembled WGS sequence"/>
</dbReference>
<feature type="domain" description="DUF4283" evidence="2">
    <location>
        <begin position="77"/>
        <end position="159"/>
    </location>
</feature>
<feature type="compositionally biased region" description="Basic and acidic residues" evidence="1">
    <location>
        <begin position="519"/>
        <end position="534"/>
    </location>
</feature>
<proteinExistence type="predicted"/>
<feature type="region of interest" description="Disordered" evidence="1">
    <location>
        <begin position="358"/>
        <end position="383"/>
    </location>
</feature>
<evidence type="ECO:0000313" key="3">
    <source>
        <dbReference type="EMBL" id="GMI90637.1"/>
    </source>
</evidence>
<sequence>MHEAVEKEAVGAAPTKENLIPVADKPSFRDMVAGKEGPSSLIEELDVILTKEDVRVNLDGPLPRIDFADRVHDSIDAKLACSIIVRLLGKAIGYRALLTRVKALWVPVGKLELVDLDNEYYLVRFKLESDYDRVLSGGPWVIYGSYLTVQPWSRSFSTSEAYPQHIVVWARLPGLSYRYYTKSMFRAIAEMFGNVVRIDYNTLEGKKGRFARFAIVVDLNKPLLSGVVIDGFRQDVEYEGLPLICYKCGKYGYQKEVCGIGGNPEVGSSSNSSPSVEGGASDKEIYGPWMQVQTRRRKPMNVANRGGEGGAANRSGNRSMGSRFNALVIEDDNIAGDVSKESAEDRDMGNVLNKGKSVSEDMVHDGGKDVGVEKVGSSNGKNRGRVDVVMHEDSTGKMQTVGDAVEGESMDVTAGDGKIASAQEVVVEKSSLGGGNHTVIRVFDKGDKDVLRDVNGRVLKGAARKQAVRNVPKNPLAAKNAGAKGLKIKKRDERGPPKPVLKEWINNMTAELDAASNGGREDCGTSSSRTEKVHGPVQWQANTVFEDGMDGDMLV</sequence>
<reference evidence="3" key="1">
    <citation type="submission" date="2023-05" db="EMBL/GenBank/DDBJ databases">
        <title>Genome and transcriptome analyses reveal genes involved in the formation of fine ridges on petal epidermal cells in Hibiscus trionum.</title>
        <authorList>
            <person name="Koshimizu S."/>
            <person name="Masuda S."/>
            <person name="Ishii T."/>
            <person name="Shirasu K."/>
            <person name="Hoshino A."/>
            <person name="Arita M."/>
        </authorList>
    </citation>
    <scope>NUCLEOTIDE SEQUENCE</scope>
    <source>
        <strain evidence="3">Hamamatsu line</strain>
    </source>
</reference>